<sequence>MSAAFSSQAVVNLVNKNSSFSSENIKNLYHYASGFTFSLHIPGDSENINDDLRRLGSVLMKFAHRGTPAPCSIKLEEFLLEEARKEDILDYFVDKYSGEISFTCESIISAKELNNSLKISQIPELLISDEEAEKLFQEYLDLCTEPERYFFNILSKSLLSKNIPLIFLPQRHFDKMGVEGHEEERVDFACEIPYLDSDKWLKIVVEIDDATHSGAIIKKDRARDRDLEREGWKVFRFPTSRRGSWKLNCREITTLINHAIPEPYFEAAEKIRSMDISKRRALDNLTALPMAESKILMAVGHMIYDGKSGEISVMDVQNIGLEPVISSVQEIIDNFRVIHSIDKDIKITLCKNNAIIPDIKYYRYPSVDIWSEINKKDSVVISPATISSDYIQPNLRASIVPLKSRCADNEDFDKSLLFFLNNIFRKKDFRPKQIEIIKRALKLKPVVALLPTAAGKSLCYQMTGILQPGVVVIIDPLRSLMIDQVNSLEFMGLHRCMPFMSGAGNIDTSDREIREKGYENFEKGFYDFIFSAPERLQMPDFIHLINRNMSNISYCVVDEAHCVSEWGHDFRPAYMNVWRRMGEGSDFKPVFMALTGTASQNVLFDIKHILKISDIDSVIRPESFERKELEYYIHETSPDKRIDTIKDIFKECISECGVHNSHPCGLVFTSFTNGELGVRALSEPLKELTQEKINVFSGGCPKWSDKNTWDKCKFELQKKFKEKKENIIVCTHSFGMGIDRPDIRFTIHSLLPRSIEDFYQQAGRAGRDGNKSKCHIIFVDNIPGLADKLMDIEHYSYDDIKKAYRNINSSDSSNSDIIRNLWFWSNNFPGKTFEMHFAEEFLLKEIVKIIDVNSNFSKVIKIPYLNRQDYEEYFKIYGITLDVESQIEKVLYRYFISGIIEDYEKDYTAKNFKVTLGYAKPEEMYDKLKQHFLDHISEKEMDFYFPKAKKTDWYNAALDCVNAHVEYYYDIIEKRRRRSIGNMLKVVRTGLEEGTDKFSSEILNYLEKSKYTEPVEKIARYFDTATAIDILISIRDVQIQNDDLYLLLWACRKELEEFPNNSYLLIIAGICQTITGDAKGGKIEISNGLATLDNFEKDKMISDRILEILNEIPAIALCLNSTEEKEQSNLIKLESGTESPENREIISGINNYKYSNDMMNSQKLLQTYPDGENVITDNIINASNENLFENCDDLKSIEKLLLEEIKEVKLIGQIPFTDNDYDKLCDLISNNLSNKDHNTFKENILKYRASVCFYLVWNGIYNYDDGKYWEPVFSDIYGFSIQKETDLGELFLRFINDNDLLTVNLNYSKKYLTQILFHGLIPEKMIGEYYDKIISDLYYNELINPLDKNEIAHWLEENRIIQKSLDDLDEFKGLKKETKSCLKGLIPEDKIEDINFRLKEIENQIEIKSDVIKSLRDVEEYNNITSGFFREKEFNEYAWKYQIRKKIEELNSSKQSIESELNVYADTEHDKIRSDYYNSVLQEINNYISSNPEKYNKYFKNLCLKLEEDDFREKYDIPSDFIESLNKIYDKFYSGSEPLPTNKINYSKEEFTDVSDPIEKEEINSEIIDLPVYEFEEGFELPDNEFLDFTLNHIYAFDNIMGINNNDLISCDDKDEFEKYSFIKSNISDNYSTEDLDDVKLIQEDNQIIEVNGDSKLQSEEIREEIDAGGKNTVQAKFSVIDELSPNNSIIEDNELLNNYIDVSLENSGIYNSDTANPLATEDIVSEINDSVILGNEEEMSYGMSSAESENKINPEKQANDIFADIIPDLPINVTPTTDNSKQIVNFDKAISETRNLSSVNIHANKKTEANTISEESVNDILADKSSESLDIVPTTGNSKQIDNFDKAISEIKNLSSVNTNINDHNLRSDKTSIENNKLSVFPKDELALNTNDDYKCKSPDLNSENVNIDKTNTKSNELLSKYSKDYKLKDKIQNNHPEKPIISKIIPDVPEKSEITGKNPEIEIKESFEVKSKRRIILGNNINEERIENNSVNYSGIKDKNSVNPQNNKKTEKISIFAKIKRILFRK</sequence>
<dbReference type="PANTHER" id="PTHR13710">
    <property type="entry name" value="DNA HELICASE RECQ FAMILY MEMBER"/>
    <property type="match status" value="1"/>
</dbReference>
<evidence type="ECO:0000256" key="4">
    <source>
        <dbReference type="ARBA" id="ARBA00022840"/>
    </source>
</evidence>
<evidence type="ECO:0000256" key="1">
    <source>
        <dbReference type="ARBA" id="ARBA00022741"/>
    </source>
</evidence>
<dbReference type="InterPro" id="IPR027417">
    <property type="entry name" value="P-loop_NTPase"/>
</dbReference>
<keyword evidence="8" id="KW-1185">Reference proteome</keyword>
<gene>
    <name evidence="7" type="ORF">L6E24_00460</name>
</gene>
<dbReference type="GO" id="GO:0016787">
    <property type="term" value="F:hydrolase activity"/>
    <property type="evidence" value="ECO:0007669"/>
    <property type="project" value="UniProtKB-KW"/>
</dbReference>
<dbReference type="EMBL" id="CP096115">
    <property type="protein sequence ID" value="UUX92633.1"/>
    <property type="molecule type" value="Genomic_DNA"/>
</dbReference>
<evidence type="ECO:0000259" key="5">
    <source>
        <dbReference type="PROSITE" id="PS51192"/>
    </source>
</evidence>
<dbReference type="GO" id="GO:0043138">
    <property type="term" value="F:3'-5' DNA helicase activity"/>
    <property type="evidence" value="ECO:0007669"/>
    <property type="project" value="TreeGrafter"/>
</dbReference>
<dbReference type="GO" id="GO:0005694">
    <property type="term" value="C:chromosome"/>
    <property type="evidence" value="ECO:0007669"/>
    <property type="project" value="TreeGrafter"/>
</dbReference>
<keyword evidence="3 7" id="KW-0347">Helicase</keyword>
<dbReference type="Proteomes" id="UP001060368">
    <property type="component" value="Chromosome"/>
</dbReference>
<dbReference type="PROSITE" id="PS51192">
    <property type="entry name" value="HELICASE_ATP_BIND_1"/>
    <property type="match status" value="1"/>
</dbReference>
<dbReference type="PROSITE" id="PS51194">
    <property type="entry name" value="HELICASE_CTER"/>
    <property type="match status" value="1"/>
</dbReference>
<evidence type="ECO:0000256" key="2">
    <source>
        <dbReference type="ARBA" id="ARBA00022801"/>
    </source>
</evidence>
<dbReference type="Gene3D" id="3.40.50.300">
    <property type="entry name" value="P-loop containing nucleotide triphosphate hydrolases"/>
    <property type="match status" value="2"/>
</dbReference>
<dbReference type="GO" id="GO:0005737">
    <property type="term" value="C:cytoplasm"/>
    <property type="evidence" value="ECO:0007669"/>
    <property type="project" value="TreeGrafter"/>
</dbReference>
<reference evidence="7" key="1">
    <citation type="submission" date="2022-04" db="EMBL/GenBank/DDBJ databases">
        <title>Complete genome of Methanoplanus endosymbiosus DSM 3599.</title>
        <authorList>
            <person name="Chen S.-C."/>
            <person name="You Y.-T."/>
            <person name="Zhou Y.-Z."/>
            <person name="Lai M.-C."/>
        </authorList>
    </citation>
    <scope>NUCLEOTIDE SEQUENCE</scope>
    <source>
        <strain evidence="7">DSM 3599</strain>
    </source>
</reference>
<dbReference type="InterPro" id="IPR001650">
    <property type="entry name" value="Helicase_C-like"/>
</dbReference>
<dbReference type="PANTHER" id="PTHR13710:SF108">
    <property type="entry name" value="ATP-DEPENDENT DNA HELICASE Q4"/>
    <property type="match status" value="1"/>
</dbReference>
<evidence type="ECO:0000259" key="6">
    <source>
        <dbReference type="PROSITE" id="PS51194"/>
    </source>
</evidence>
<organism evidence="7 8">
    <name type="scientific">Methanoplanus endosymbiosus</name>
    <dbReference type="NCBI Taxonomy" id="33865"/>
    <lineage>
        <taxon>Archaea</taxon>
        <taxon>Methanobacteriati</taxon>
        <taxon>Methanobacteriota</taxon>
        <taxon>Stenosarchaea group</taxon>
        <taxon>Methanomicrobia</taxon>
        <taxon>Methanomicrobiales</taxon>
        <taxon>Methanomicrobiaceae</taxon>
        <taxon>Methanoplanus</taxon>
    </lineage>
</organism>
<dbReference type="GO" id="GO:0000724">
    <property type="term" value="P:double-strand break repair via homologous recombination"/>
    <property type="evidence" value="ECO:0007669"/>
    <property type="project" value="TreeGrafter"/>
</dbReference>
<keyword evidence="2 7" id="KW-0378">Hydrolase</keyword>
<dbReference type="RefSeq" id="WP_257742777.1">
    <property type="nucleotide sequence ID" value="NZ_CP096115.1"/>
</dbReference>
<dbReference type="SMART" id="SM00490">
    <property type="entry name" value="HELICc"/>
    <property type="match status" value="1"/>
</dbReference>
<dbReference type="InterPro" id="IPR007569">
    <property type="entry name" value="DUF559"/>
</dbReference>
<keyword evidence="4" id="KW-0067">ATP-binding</keyword>
<dbReference type="Pfam" id="PF04480">
    <property type="entry name" value="DUF559"/>
    <property type="match status" value="1"/>
</dbReference>
<evidence type="ECO:0000313" key="7">
    <source>
        <dbReference type="EMBL" id="UUX92633.1"/>
    </source>
</evidence>
<proteinExistence type="predicted"/>
<accession>A0A9E7PLZ1</accession>
<dbReference type="KEGG" id="mend:L6E24_00460"/>
<keyword evidence="1" id="KW-0547">Nucleotide-binding</keyword>
<dbReference type="InterPro" id="IPR014001">
    <property type="entry name" value="Helicase_ATP-bd"/>
</dbReference>
<dbReference type="GO" id="GO:0005524">
    <property type="term" value="F:ATP binding"/>
    <property type="evidence" value="ECO:0007669"/>
    <property type="project" value="UniProtKB-KW"/>
</dbReference>
<dbReference type="GO" id="GO:0009378">
    <property type="term" value="F:four-way junction helicase activity"/>
    <property type="evidence" value="ECO:0007669"/>
    <property type="project" value="TreeGrafter"/>
</dbReference>
<dbReference type="InterPro" id="IPR011545">
    <property type="entry name" value="DEAD/DEAH_box_helicase_dom"/>
</dbReference>
<dbReference type="NCBIfam" id="TIGR00614">
    <property type="entry name" value="recQ_fam"/>
    <property type="match status" value="1"/>
</dbReference>
<protein>
    <submittedName>
        <fullName evidence="7">RecQ family ATP-dependent DNA helicase</fullName>
        <ecNumber evidence="7">3.6.4.12</ecNumber>
    </submittedName>
</protein>
<evidence type="ECO:0000313" key="8">
    <source>
        <dbReference type="Proteomes" id="UP001060368"/>
    </source>
</evidence>
<feature type="domain" description="Helicase ATP-binding" evidence="5">
    <location>
        <begin position="437"/>
        <end position="616"/>
    </location>
</feature>
<name>A0A9E7PLZ1_9EURY</name>
<dbReference type="Pfam" id="PF00271">
    <property type="entry name" value="Helicase_C"/>
    <property type="match status" value="1"/>
</dbReference>
<evidence type="ECO:0000256" key="3">
    <source>
        <dbReference type="ARBA" id="ARBA00022806"/>
    </source>
</evidence>
<dbReference type="SUPFAM" id="SSF52540">
    <property type="entry name" value="P-loop containing nucleoside triphosphate hydrolases"/>
    <property type="match status" value="1"/>
</dbReference>
<dbReference type="CDD" id="cd17920">
    <property type="entry name" value="DEXHc_RecQ"/>
    <property type="match status" value="1"/>
</dbReference>
<feature type="domain" description="Helicase C-terminal" evidence="6">
    <location>
        <begin position="644"/>
        <end position="808"/>
    </location>
</feature>
<dbReference type="InterPro" id="IPR004589">
    <property type="entry name" value="DNA_helicase_ATP-dep_RecQ"/>
</dbReference>
<dbReference type="GeneID" id="74306120"/>
<dbReference type="SMART" id="SM00487">
    <property type="entry name" value="DEXDc"/>
    <property type="match status" value="1"/>
</dbReference>
<dbReference type="Pfam" id="PF00270">
    <property type="entry name" value="DEAD"/>
    <property type="match status" value="1"/>
</dbReference>
<dbReference type="GO" id="GO:0003676">
    <property type="term" value="F:nucleic acid binding"/>
    <property type="evidence" value="ECO:0007669"/>
    <property type="project" value="InterPro"/>
</dbReference>
<dbReference type="EC" id="3.6.4.12" evidence="7"/>